<evidence type="ECO:0000313" key="4">
    <source>
        <dbReference type="Proteomes" id="UP000033651"/>
    </source>
</evidence>
<feature type="domain" description="Alpha/beta hydrolase fold-3" evidence="2">
    <location>
        <begin position="110"/>
        <end position="316"/>
    </location>
</feature>
<dbReference type="RefSeq" id="WP_045831228.1">
    <property type="nucleotide sequence ID" value="NZ_JZRB01000060.1"/>
</dbReference>
<proteinExistence type="predicted"/>
<dbReference type="InterPro" id="IPR029058">
    <property type="entry name" value="AB_hydrolase_fold"/>
</dbReference>
<name>A0A0F3K4N3_9GAMM</name>
<reference evidence="3 4" key="1">
    <citation type="submission" date="2015-03" db="EMBL/GenBank/DDBJ databases">
        <title>Draft genome sequence of Luteibacter yeojuensis strain SU11.</title>
        <authorList>
            <person name="Sulaiman J."/>
            <person name="Priya K."/>
            <person name="Chan K.-G."/>
        </authorList>
    </citation>
    <scope>NUCLEOTIDE SEQUENCE [LARGE SCALE GENOMIC DNA]</scope>
    <source>
        <strain evidence="3 4">SU11</strain>
    </source>
</reference>
<evidence type="ECO:0000259" key="2">
    <source>
        <dbReference type="Pfam" id="PF07859"/>
    </source>
</evidence>
<dbReference type="EMBL" id="JZRB01000060">
    <property type="protein sequence ID" value="KJV26131.1"/>
    <property type="molecule type" value="Genomic_DNA"/>
</dbReference>
<organism evidence="3 4">
    <name type="scientific">Luteibacter yeojuensis</name>
    <dbReference type="NCBI Taxonomy" id="345309"/>
    <lineage>
        <taxon>Bacteria</taxon>
        <taxon>Pseudomonadati</taxon>
        <taxon>Pseudomonadota</taxon>
        <taxon>Gammaproteobacteria</taxon>
        <taxon>Lysobacterales</taxon>
        <taxon>Rhodanobacteraceae</taxon>
        <taxon>Luteibacter</taxon>
    </lineage>
</organism>
<dbReference type="OrthoDB" id="9806180at2"/>
<dbReference type="PANTHER" id="PTHR48081:SF8">
    <property type="entry name" value="ALPHA_BETA HYDROLASE FOLD-3 DOMAIN-CONTAINING PROTEIN-RELATED"/>
    <property type="match status" value="1"/>
</dbReference>
<keyword evidence="4" id="KW-1185">Reference proteome</keyword>
<accession>A0A0F3K4N3</accession>
<dbReference type="PANTHER" id="PTHR48081">
    <property type="entry name" value="AB HYDROLASE SUPERFAMILY PROTEIN C4A8.06C"/>
    <property type="match status" value="1"/>
</dbReference>
<dbReference type="SUPFAM" id="SSF53474">
    <property type="entry name" value="alpha/beta-Hydrolases"/>
    <property type="match status" value="1"/>
</dbReference>
<dbReference type="InterPro" id="IPR013094">
    <property type="entry name" value="AB_hydrolase_3"/>
</dbReference>
<dbReference type="GO" id="GO:0016787">
    <property type="term" value="F:hydrolase activity"/>
    <property type="evidence" value="ECO:0007669"/>
    <property type="project" value="UniProtKB-KW"/>
</dbReference>
<dbReference type="Pfam" id="PF07859">
    <property type="entry name" value="Abhydrolase_3"/>
    <property type="match status" value="1"/>
</dbReference>
<protein>
    <submittedName>
        <fullName evidence="3">Lipase</fullName>
    </submittedName>
</protein>
<evidence type="ECO:0000313" key="3">
    <source>
        <dbReference type="EMBL" id="KJV26131.1"/>
    </source>
</evidence>
<gene>
    <name evidence="3" type="ORF">VI08_19065</name>
</gene>
<evidence type="ECO:0000256" key="1">
    <source>
        <dbReference type="ARBA" id="ARBA00022801"/>
    </source>
</evidence>
<comment type="caution">
    <text evidence="3">The sequence shown here is derived from an EMBL/GenBank/DDBJ whole genome shotgun (WGS) entry which is preliminary data.</text>
</comment>
<dbReference type="Proteomes" id="UP000033651">
    <property type="component" value="Unassembled WGS sequence"/>
</dbReference>
<sequence length="342" mass="36257">MSAQGKPNPIVNALADAIGALRADHDMHELATALNELGPKAIEKLTPAQAREQPTMADAVERLLGKQGKPMDPRVLVPGITRESIRIPTHGGGIGAYVYTPDGVRNAPIVLFIHGGGWVIADAEAYDGGARGLAKEANAIVVSIDYRLAPEHKFPAAWDDCLDAYEWISANATSLGGDAHRLAIAGESAGGCMAVATAVAAHQKGFAKPRHIVAVYPVAQTGSLHTESYIENAIAKPLNRAMIEWFTGHLVNSDDELKDPRIHLVDANLSNLPPVTIINATIDPLRSDGGLLEDALKEAGVPVQREVYTGVTHEFFGAAAVLDKARKAQAFAGARLREAFGD</sequence>
<dbReference type="Gene3D" id="3.40.50.1820">
    <property type="entry name" value="alpha/beta hydrolase"/>
    <property type="match status" value="1"/>
</dbReference>
<dbReference type="PATRIC" id="fig|345309.4.peg.3676"/>
<dbReference type="InterPro" id="IPR050300">
    <property type="entry name" value="GDXG_lipolytic_enzyme"/>
</dbReference>
<dbReference type="AlphaFoldDB" id="A0A0F3K4N3"/>
<keyword evidence="1" id="KW-0378">Hydrolase</keyword>